<gene>
    <name evidence="9" type="ORF">EA798_15965</name>
    <name evidence="10" type="ORF">EJA06_015075</name>
</gene>
<evidence type="ECO:0000313" key="10">
    <source>
        <dbReference type="EMBL" id="RYJ61221.1"/>
    </source>
</evidence>
<dbReference type="OrthoDB" id="19849at2"/>
<dbReference type="Gene3D" id="2.40.160.60">
    <property type="entry name" value="Outer membrane protein transport protein (OMPP1/FadL/TodX)"/>
    <property type="match status" value="1"/>
</dbReference>
<dbReference type="Proteomes" id="UP000279228">
    <property type="component" value="Unassembled WGS sequence"/>
</dbReference>
<dbReference type="GO" id="GO:0009279">
    <property type="term" value="C:cell outer membrane"/>
    <property type="evidence" value="ECO:0007669"/>
    <property type="project" value="UniProtKB-SubCell"/>
</dbReference>
<keyword evidence="4" id="KW-0812">Transmembrane</keyword>
<dbReference type="PANTHER" id="PTHR35093">
    <property type="entry name" value="OUTER MEMBRANE PROTEIN NMB0088-RELATED"/>
    <property type="match status" value="1"/>
</dbReference>
<evidence type="ECO:0000256" key="8">
    <source>
        <dbReference type="SAM" id="SignalP"/>
    </source>
</evidence>
<evidence type="ECO:0000256" key="2">
    <source>
        <dbReference type="ARBA" id="ARBA00008163"/>
    </source>
</evidence>
<comment type="similarity">
    <text evidence="2">Belongs to the OmpP1/FadL family.</text>
</comment>
<keyword evidence="3" id="KW-1134">Transmembrane beta strand</keyword>
<keyword evidence="11" id="KW-1185">Reference proteome</keyword>
<proteinExistence type="inferred from homology"/>
<keyword evidence="5 8" id="KW-0732">Signal</keyword>
<dbReference type="RefSeq" id="WP_106155506.1">
    <property type="nucleotide sequence ID" value="NZ_JAMOHS010000007.1"/>
</dbReference>
<dbReference type="EMBL" id="RFFN01000006">
    <property type="protein sequence ID" value="RMH95296.1"/>
    <property type="molecule type" value="Genomic_DNA"/>
</dbReference>
<dbReference type="AlphaFoldDB" id="A0A482U3L0"/>
<accession>A0A482U3L0</accession>
<sequence length="433" mass="46935">MKTTWLKTALAVAVGALSSQAMAAGFALNEQSISGMGTSFAGRSSSADDATTLFGNPAGMSRLKREEVSFGMAAIHAKTEIKNASAATPQIDALGGARLPLDGSNDGDMVPFTAVPMGYYVKPIDEKWAVGVGLYVPFGMITDYENGFQGRYHGDYSEVRVITVQPTVSYRFNEQLSIGFGPTINRIDGQLESAALNRASPGVGDGRVKVKGDDTALGFNAGLLYEFSPQTRAGITYHSKVKYTLEGDTKLSGAGFAGATGKYDASLDLDTPESVDVSLTHELNDQWTLYAGAMWTRWSRFEAIIIENDGIPGPLQGSLSPIIEDQEWHDTWSYAIGAAYKLNRQWTLRTGLAFDQSPTNNVDRSPRIPTGDRTAVSFGLGWNPTDDITVDLAYSYLWEEDTKVRREHPTKGVYSADYENSAHGFGAALSYRF</sequence>
<organism evidence="10 12">
    <name type="scientific">Pseudomonas songnenensis</name>
    <dbReference type="NCBI Taxonomy" id="1176259"/>
    <lineage>
        <taxon>Bacteria</taxon>
        <taxon>Pseudomonadati</taxon>
        <taxon>Pseudomonadota</taxon>
        <taxon>Gammaproteobacteria</taxon>
        <taxon>Pseudomonadales</taxon>
        <taxon>Pseudomonadaceae</taxon>
        <taxon>Pseudomonas</taxon>
    </lineage>
</organism>
<dbReference type="Proteomes" id="UP000282800">
    <property type="component" value="Unassembled WGS sequence"/>
</dbReference>
<keyword evidence="6" id="KW-0472">Membrane</keyword>
<evidence type="ECO:0000256" key="5">
    <source>
        <dbReference type="ARBA" id="ARBA00022729"/>
    </source>
</evidence>
<evidence type="ECO:0000256" key="4">
    <source>
        <dbReference type="ARBA" id="ARBA00022692"/>
    </source>
</evidence>
<reference evidence="10 12" key="2">
    <citation type="submission" date="2019-01" db="EMBL/GenBank/DDBJ databases">
        <title>High-quality draft genome of. Pseudomonas songnenensis str. L103, a full-fledged denitrifier isolated from 100 meters deep aquifer in a heavily nitrogen fertilized agricultural area.</title>
        <authorList>
            <person name="Liu M."/>
            <person name="Liu B."/>
        </authorList>
    </citation>
    <scope>NUCLEOTIDE SEQUENCE [LARGE SCALE GENOMIC DNA]</scope>
    <source>
        <strain evidence="10 12">L103</strain>
    </source>
</reference>
<name>A0A482U3L0_9PSED</name>
<feature type="chain" id="PRO_5020953859" evidence="8">
    <location>
        <begin position="24"/>
        <end position="433"/>
    </location>
</feature>
<evidence type="ECO:0000256" key="7">
    <source>
        <dbReference type="ARBA" id="ARBA00023237"/>
    </source>
</evidence>
<evidence type="ECO:0000313" key="9">
    <source>
        <dbReference type="EMBL" id="RMH95296.1"/>
    </source>
</evidence>
<evidence type="ECO:0000256" key="3">
    <source>
        <dbReference type="ARBA" id="ARBA00022452"/>
    </source>
</evidence>
<evidence type="ECO:0000313" key="11">
    <source>
        <dbReference type="Proteomes" id="UP000279228"/>
    </source>
</evidence>
<feature type="signal peptide" evidence="8">
    <location>
        <begin position="1"/>
        <end position="23"/>
    </location>
</feature>
<comment type="subcellular location">
    <subcellularLocation>
        <location evidence="1">Cell outer membrane</location>
        <topology evidence="1">Multi-pass membrane protein</topology>
    </subcellularLocation>
</comment>
<dbReference type="Pfam" id="PF03349">
    <property type="entry name" value="Toluene_X"/>
    <property type="match status" value="1"/>
</dbReference>
<keyword evidence="7" id="KW-0998">Cell outer membrane</keyword>
<evidence type="ECO:0000313" key="12">
    <source>
        <dbReference type="Proteomes" id="UP000282800"/>
    </source>
</evidence>
<dbReference type="InterPro" id="IPR005017">
    <property type="entry name" value="OMPP1/FadL/TodX"/>
</dbReference>
<dbReference type="PANTHER" id="PTHR35093:SF8">
    <property type="entry name" value="OUTER MEMBRANE PROTEIN NMB0088-RELATED"/>
    <property type="match status" value="1"/>
</dbReference>
<dbReference type="EMBL" id="RWYU02000006">
    <property type="protein sequence ID" value="RYJ61221.1"/>
    <property type="molecule type" value="Genomic_DNA"/>
</dbReference>
<reference evidence="9 11" key="1">
    <citation type="submission" date="2018-10" db="EMBL/GenBank/DDBJ databases">
        <title>Pseudomonas songnenensis NEAU-ST5-5(T) genome.</title>
        <authorList>
            <person name="Pengp J."/>
            <person name="Liu Z.-P."/>
        </authorList>
    </citation>
    <scope>NUCLEOTIDE SEQUENCE [LARGE SCALE GENOMIC DNA]</scope>
    <source>
        <strain evidence="9 11">NEAU-ST5-5</strain>
    </source>
</reference>
<comment type="caution">
    <text evidence="10">The sequence shown here is derived from an EMBL/GenBank/DDBJ whole genome shotgun (WGS) entry which is preliminary data.</text>
</comment>
<dbReference type="SUPFAM" id="SSF56935">
    <property type="entry name" value="Porins"/>
    <property type="match status" value="1"/>
</dbReference>
<evidence type="ECO:0000256" key="6">
    <source>
        <dbReference type="ARBA" id="ARBA00023136"/>
    </source>
</evidence>
<evidence type="ECO:0000256" key="1">
    <source>
        <dbReference type="ARBA" id="ARBA00004571"/>
    </source>
</evidence>
<protein>
    <submittedName>
        <fullName evidence="10">Transporter</fullName>
    </submittedName>
</protein>
<dbReference type="GO" id="GO:0015483">
    <property type="term" value="F:long-chain fatty acid transporting porin activity"/>
    <property type="evidence" value="ECO:0007669"/>
    <property type="project" value="TreeGrafter"/>
</dbReference>